<name>A0ACB5UMQ2_9FIRM</name>
<dbReference type="EMBL" id="BTPU01000060">
    <property type="protein sequence ID" value="GMQ64051.1"/>
    <property type="molecule type" value="Genomic_DNA"/>
</dbReference>
<reference evidence="1" key="1">
    <citation type="submission" date="2023-09" db="EMBL/GenBank/DDBJ databases">
        <title>Vallitalea sediminicola and Vallitalea maricola sp. nov., anaerobic bacteria isolated from marine sediment.</title>
        <authorList>
            <person name="Hirano S."/>
            <person name="Maeda A."/>
            <person name="Terahara T."/>
            <person name="Mori K."/>
            <person name="Hamada M."/>
            <person name="Matsumoto R."/>
            <person name="Kobayashi T."/>
        </authorList>
    </citation>
    <scope>NUCLEOTIDE SEQUENCE</scope>
    <source>
        <strain evidence="1">AN17-2</strain>
    </source>
</reference>
<evidence type="ECO:0000313" key="1">
    <source>
        <dbReference type="EMBL" id="GMQ64051.1"/>
    </source>
</evidence>
<protein>
    <submittedName>
        <fullName evidence="1">RsiV family protein</fullName>
    </submittedName>
</protein>
<comment type="caution">
    <text evidence="1">The sequence shown here is derived from an EMBL/GenBank/DDBJ whole genome shotgun (WGS) entry which is preliminary data.</text>
</comment>
<sequence>MSDKKLENLKNEYMNIPVSDKLDFIVKDSIKKGVKKNMRKNNIIRWAGAVAASLAIFVTVINCSESSAKALADVPIISNLVKVFTFREYKVNEDNHEANIKVPSIDGLENEELELSLNEKYIQEGKELYNKFMDEIKDKEENKGPSAVDSGYNVITDTDKIFAIERYIVEIKGSAYEQIKYDTIDKEKEILITLPSLFKDDSYIEIISDNIKEQMEQQMKTDENVTYFFADKEKGETGYDKIASDQNFYIDDKNQLVISFDEYEVAPGYMGVVKFVIPTEVISDILVGDEYIK</sequence>
<keyword evidence="2" id="KW-1185">Reference proteome</keyword>
<dbReference type="Proteomes" id="UP001374599">
    <property type="component" value="Unassembled WGS sequence"/>
</dbReference>
<organism evidence="1 2">
    <name type="scientific">Vallitalea maricola</name>
    <dbReference type="NCBI Taxonomy" id="3074433"/>
    <lineage>
        <taxon>Bacteria</taxon>
        <taxon>Bacillati</taxon>
        <taxon>Bacillota</taxon>
        <taxon>Clostridia</taxon>
        <taxon>Lachnospirales</taxon>
        <taxon>Vallitaleaceae</taxon>
        <taxon>Vallitalea</taxon>
    </lineage>
</organism>
<accession>A0ACB5UMQ2</accession>
<proteinExistence type="predicted"/>
<gene>
    <name evidence="1" type="ORF">AN2V17_32880</name>
</gene>
<evidence type="ECO:0000313" key="2">
    <source>
        <dbReference type="Proteomes" id="UP001374599"/>
    </source>
</evidence>